<gene>
    <name evidence="2" type="ORF">HU200_040742</name>
</gene>
<dbReference type="Proteomes" id="UP000636709">
    <property type="component" value="Unassembled WGS sequence"/>
</dbReference>
<name>A0A835BGJ2_9POAL</name>
<feature type="compositionally biased region" description="Basic and acidic residues" evidence="1">
    <location>
        <begin position="1"/>
        <end position="24"/>
    </location>
</feature>
<keyword evidence="3" id="KW-1185">Reference proteome</keyword>
<feature type="region of interest" description="Disordered" evidence="1">
    <location>
        <begin position="1"/>
        <end position="72"/>
    </location>
</feature>
<sequence length="72" mass="7878">MGGRDQRHHPEDTDVAGHLRDRRGSCASLRRGCLSFSAAPTRAPTSPASRRPTRRSPRGSAASSRHQEAEEK</sequence>
<evidence type="ECO:0000256" key="1">
    <source>
        <dbReference type="SAM" id="MobiDB-lite"/>
    </source>
</evidence>
<protein>
    <submittedName>
        <fullName evidence="2">Uncharacterized protein</fullName>
    </submittedName>
</protein>
<feature type="compositionally biased region" description="Low complexity" evidence="1">
    <location>
        <begin position="37"/>
        <end position="50"/>
    </location>
</feature>
<evidence type="ECO:0000313" key="2">
    <source>
        <dbReference type="EMBL" id="KAF8690948.1"/>
    </source>
</evidence>
<reference evidence="2" key="1">
    <citation type="submission" date="2020-07" db="EMBL/GenBank/DDBJ databases">
        <title>Genome sequence and genetic diversity analysis of an under-domesticated orphan crop, white fonio (Digitaria exilis).</title>
        <authorList>
            <person name="Bennetzen J.L."/>
            <person name="Chen S."/>
            <person name="Ma X."/>
            <person name="Wang X."/>
            <person name="Yssel A.E.J."/>
            <person name="Chaluvadi S.R."/>
            <person name="Johnson M."/>
            <person name="Gangashetty P."/>
            <person name="Hamidou F."/>
            <person name="Sanogo M.D."/>
            <person name="Zwaenepoel A."/>
            <person name="Wallace J."/>
            <person name="Van De Peer Y."/>
            <person name="Van Deynze A."/>
        </authorList>
    </citation>
    <scope>NUCLEOTIDE SEQUENCE</scope>
    <source>
        <tissue evidence="2">Leaves</tissue>
    </source>
</reference>
<proteinExistence type="predicted"/>
<organism evidence="2 3">
    <name type="scientific">Digitaria exilis</name>
    <dbReference type="NCBI Taxonomy" id="1010633"/>
    <lineage>
        <taxon>Eukaryota</taxon>
        <taxon>Viridiplantae</taxon>
        <taxon>Streptophyta</taxon>
        <taxon>Embryophyta</taxon>
        <taxon>Tracheophyta</taxon>
        <taxon>Spermatophyta</taxon>
        <taxon>Magnoliopsida</taxon>
        <taxon>Liliopsida</taxon>
        <taxon>Poales</taxon>
        <taxon>Poaceae</taxon>
        <taxon>PACMAD clade</taxon>
        <taxon>Panicoideae</taxon>
        <taxon>Panicodae</taxon>
        <taxon>Paniceae</taxon>
        <taxon>Anthephorinae</taxon>
        <taxon>Digitaria</taxon>
    </lineage>
</organism>
<accession>A0A835BGJ2</accession>
<dbReference type="EMBL" id="JACEFO010001971">
    <property type="protein sequence ID" value="KAF8690948.1"/>
    <property type="molecule type" value="Genomic_DNA"/>
</dbReference>
<dbReference type="AlphaFoldDB" id="A0A835BGJ2"/>
<evidence type="ECO:0000313" key="3">
    <source>
        <dbReference type="Proteomes" id="UP000636709"/>
    </source>
</evidence>
<comment type="caution">
    <text evidence="2">The sequence shown here is derived from an EMBL/GenBank/DDBJ whole genome shotgun (WGS) entry which is preliminary data.</text>
</comment>